<proteinExistence type="predicted"/>
<dbReference type="InterPro" id="IPR000182">
    <property type="entry name" value="GNAT_dom"/>
</dbReference>
<accession>A0AAP3E6W0</accession>
<dbReference type="GO" id="GO:0016747">
    <property type="term" value="F:acyltransferase activity, transferring groups other than amino-acyl groups"/>
    <property type="evidence" value="ECO:0007669"/>
    <property type="project" value="InterPro"/>
</dbReference>
<evidence type="ECO:0000313" key="5">
    <source>
        <dbReference type="Proteomes" id="UP001321047"/>
    </source>
</evidence>
<evidence type="ECO:0000256" key="1">
    <source>
        <dbReference type="ARBA" id="ARBA00022679"/>
    </source>
</evidence>
<dbReference type="EC" id="2.3.1.-" evidence="4"/>
<sequence>MSSLQIRPAQPADAARVARLYRQAYGSAADLGFPSRMTEIDAETVGDWLEADARTLLAFESDGARNVNETGDSNTSDEYRLVGTVRLLEESEEPYLERLAVRPDRQGEGIASTLVDRMERYARNHGYDCIQLTTFDDHPFLLEWYRERGYEPIKHHDRPERSYDFVTMEKALE</sequence>
<name>A0AAP3E6W0_9EURY</name>
<dbReference type="PANTHER" id="PTHR43877">
    <property type="entry name" value="AMINOALKYLPHOSPHONATE N-ACETYLTRANSFERASE-RELATED-RELATED"/>
    <property type="match status" value="1"/>
</dbReference>
<evidence type="ECO:0000259" key="3">
    <source>
        <dbReference type="PROSITE" id="PS51186"/>
    </source>
</evidence>
<dbReference type="InterPro" id="IPR016181">
    <property type="entry name" value="Acyl_CoA_acyltransferase"/>
</dbReference>
<dbReference type="EMBL" id="JAOPJZ010000011">
    <property type="protein sequence ID" value="MCU4752906.1"/>
    <property type="molecule type" value="Genomic_DNA"/>
</dbReference>
<protein>
    <submittedName>
        <fullName evidence="4">GNAT family N-acetyltransferase</fullName>
        <ecNumber evidence="4">2.3.1.-</ecNumber>
    </submittedName>
</protein>
<dbReference type="Proteomes" id="UP001321047">
    <property type="component" value="Unassembled WGS sequence"/>
</dbReference>
<comment type="caution">
    <text evidence="4">The sequence shown here is derived from an EMBL/GenBank/DDBJ whole genome shotgun (WGS) entry which is preliminary data.</text>
</comment>
<feature type="domain" description="N-acetyltransferase" evidence="3">
    <location>
        <begin position="4"/>
        <end position="173"/>
    </location>
</feature>
<gene>
    <name evidence="4" type="ORF">OB919_13120</name>
</gene>
<keyword evidence="2 4" id="KW-0012">Acyltransferase</keyword>
<dbReference type="RefSeq" id="WP_342809233.1">
    <property type="nucleotide sequence ID" value="NZ_JAOPJZ010000011.1"/>
</dbReference>
<dbReference type="CDD" id="cd04301">
    <property type="entry name" value="NAT_SF"/>
    <property type="match status" value="1"/>
</dbReference>
<reference evidence="4 5" key="1">
    <citation type="submission" date="2022-09" db="EMBL/GenBank/DDBJ databases">
        <title>Enrichment on poylsaccharides allowed isolation of novel metabolic and taxonomic groups of Haloarchaea.</title>
        <authorList>
            <person name="Sorokin D.Y."/>
            <person name="Elcheninov A.G."/>
            <person name="Khizhniak T.V."/>
            <person name="Kolganova T.V."/>
            <person name="Kublanov I.V."/>
        </authorList>
    </citation>
    <scope>NUCLEOTIDE SEQUENCE [LARGE SCALE GENOMIC DNA]</scope>
    <source>
        <strain evidence="4 5">AArc-curdl1</strain>
    </source>
</reference>
<dbReference type="AlphaFoldDB" id="A0AAP3E6W0"/>
<evidence type="ECO:0000313" key="4">
    <source>
        <dbReference type="EMBL" id="MCU4752906.1"/>
    </source>
</evidence>
<evidence type="ECO:0000256" key="2">
    <source>
        <dbReference type="ARBA" id="ARBA00023315"/>
    </source>
</evidence>
<dbReference type="InterPro" id="IPR050832">
    <property type="entry name" value="Bact_Acetyltransf"/>
</dbReference>
<keyword evidence="5" id="KW-1185">Reference proteome</keyword>
<dbReference type="PROSITE" id="PS51186">
    <property type="entry name" value="GNAT"/>
    <property type="match status" value="1"/>
</dbReference>
<organism evidence="4 5">
    <name type="scientific">Natronosalvus hydrolyticus</name>
    <dbReference type="NCBI Taxonomy" id="2979988"/>
    <lineage>
        <taxon>Archaea</taxon>
        <taxon>Methanobacteriati</taxon>
        <taxon>Methanobacteriota</taxon>
        <taxon>Stenosarchaea group</taxon>
        <taxon>Halobacteria</taxon>
        <taxon>Halobacteriales</taxon>
        <taxon>Natrialbaceae</taxon>
        <taxon>Natronosalvus</taxon>
    </lineage>
</organism>
<dbReference type="SUPFAM" id="SSF55729">
    <property type="entry name" value="Acyl-CoA N-acyltransferases (Nat)"/>
    <property type="match status" value="1"/>
</dbReference>
<dbReference type="Gene3D" id="3.40.630.30">
    <property type="match status" value="1"/>
</dbReference>
<keyword evidence="1 4" id="KW-0808">Transferase</keyword>
<dbReference type="Pfam" id="PF00583">
    <property type="entry name" value="Acetyltransf_1"/>
    <property type="match status" value="1"/>
</dbReference>